<feature type="compositionally biased region" description="Low complexity" evidence="4">
    <location>
        <begin position="1260"/>
        <end position="1284"/>
    </location>
</feature>
<feature type="region of interest" description="Disordered" evidence="4">
    <location>
        <begin position="1359"/>
        <end position="1382"/>
    </location>
</feature>
<evidence type="ECO:0000256" key="2">
    <source>
        <dbReference type="ARBA" id="ARBA00023295"/>
    </source>
</evidence>
<keyword evidence="3" id="KW-0624">Polysaccharide degradation</keyword>
<dbReference type="Pfam" id="PF20254">
    <property type="entry name" value="DMFA2_C"/>
    <property type="match status" value="1"/>
</dbReference>
<evidence type="ECO:0000313" key="7">
    <source>
        <dbReference type="EMBL" id="GAA3723012.1"/>
    </source>
</evidence>
<feature type="domain" description="Fibronectin type-III" evidence="6">
    <location>
        <begin position="1273"/>
        <end position="1370"/>
    </location>
</feature>
<evidence type="ECO:0000256" key="1">
    <source>
        <dbReference type="ARBA" id="ARBA00022737"/>
    </source>
</evidence>
<keyword evidence="2" id="KW-0326">Glycosidase</keyword>
<feature type="region of interest" description="Disordered" evidence="4">
    <location>
        <begin position="1457"/>
        <end position="1480"/>
    </location>
</feature>
<keyword evidence="5" id="KW-0732">Signal</keyword>
<proteinExistence type="predicted"/>
<dbReference type="RefSeq" id="WP_344952234.1">
    <property type="nucleotide sequence ID" value="NZ_BAABDC010000017.1"/>
</dbReference>
<accession>A0ABP7ETC0</accession>
<dbReference type="Pfam" id="PF00041">
    <property type="entry name" value="fn3"/>
    <property type="match status" value="7"/>
</dbReference>
<dbReference type="SUPFAM" id="SSF81296">
    <property type="entry name" value="E set domains"/>
    <property type="match status" value="1"/>
</dbReference>
<dbReference type="InterPro" id="IPR036116">
    <property type="entry name" value="FN3_sf"/>
</dbReference>
<keyword evidence="2" id="KW-0378">Hydrolase</keyword>
<organism evidence="7 8">
    <name type="scientific">Terrabacter ginsenosidimutans</name>
    <dbReference type="NCBI Taxonomy" id="490575"/>
    <lineage>
        <taxon>Bacteria</taxon>
        <taxon>Bacillati</taxon>
        <taxon>Actinomycetota</taxon>
        <taxon>Actinomycetes</taxon>
        <taxon>Micrococcales</taxon>
        <taxon>Intrasporangiaceae</taxon>
        <taxon>Terrabacter</taxon>
    </lineage>
</organism>
<dbReference type="EMBL" id="BAABDC010000017">
    <property type="protein sequence ID" value="GAA3723012.1"/>
    <property type="molecule type" value="Genomic_DNA"/>
</dbReference>
<dbReference type="SUPFAM" id="SSF49265">
    <property type="entry name" value="Fibronectin type III"/>
    <property type="match status" value="4"/>
</dbReference>
<protein>
    <recommendedName>
        <fullName evidence="6">Fibronectin type-III domain-containing protein</fullName>
    </recommendedName>
</protein>
<evidence type="ECO:0000256" key="5">
    <source>
        <dbReference type="SAM" id="SignalP"/>
    </source>
</evidence>
<dbReference type="InterPro" id="IPR003961">
    <property type="entry name" value="FN3_dom"/>
</dbReference>
<dbReference type="PROSITE" id="PS50853">
    <property type="entry name" value="FN3"/>
    <property type="match status" value="7"/>
</dbReference>
<keyword evidence="3" id="KW-0119">Carbohydrate metabolism</keyword>
<dbReference type="InterPro" id="IPR014756">
    <property type="entry name" value="Ig_E-set"/>
</dbReference>
<feature type="signal peptide" evidence="5">
    <location>
        <begin position="1"/>
        <end position="24"/>
    </location>
</feature>
<feature type="domain" description="Fibronectin type-III" evidence="6">
    <location>
        <begin position="811"/>
        <end position="906"/>
    </location>
</feature>
<dbReference type="Gene3D" id="2.60.40.650">
    <property type="match status" value="1"/>
</dbReference>
<feature type="region of interest" description="Disordered" evidence="4">
    <location>
        <begin position="1161"/>
        <end position="1189"/>
    </location>
</feature>
<feature type="domain" description="Fibronectin type-III" evidence="6">
    <location>
        <begin position="1175"/>
        <end position="1272"/>
    </location>
</feature>
<reference evidence="8" key="1">
    <citation type="journal article" date="2019" name="Int. J. Syst. Evol. Microbiol.">
        <title>The Global Catalogue of Microorganisms (GCM) 10K type strain sequencing project: providing services to taxonomists for standard genome sequencing and annotation.</title>
        <authorList>
            <consortium name="The Broad Institute Genomics Platform"/>
            <consortium name="The Broad Institute Genome Sequencing Center for Infectious Disease"/>
            <person name="Wu L."/>
            <person name="Ma J."/>
        </authorList>
    </citation>
    <scope>NUCLEOTIDE SEQUENCE [LARGE SCALE GENOMIC DNA]</scope>
    <source>
        <strain evidence="8">JCM 17125</strain>
    </source>
</reference>
<feature type="region of interest" description="Disordered" evidence="4">
    <location>
        <begin position="347"/>
        <end position="379"/>
    </location>
</feature>
<gene>
    <name evidence="7" type="ORF">GCM10022399_44240</name>
</gene>
<keyword evidence="1" id="KW-0677">Repeat</keyword>
<dbReference type="PRINTS" id="PR00014">
    <property type="entry name" value="FNTYPEIII"/>
</dbReference>
<dbReference type="InterPro" id="IPR013783">
    <property type="entry name" value="Ig-like_fold"/>
</dbReference>
<name>A0ABP7ETC0_9MICO</name>
<dbReference type="PANTHER" id="PTHR13817:SF73">
    <property type="entry name" value="FIBRONECTIN TYPE-III DOMAIN-CONTAINING PROTEIN"/>
    <property type="match status" value="1"/>
</dbReference>
<dbReference type="Gene3D" id="2.60.40.10">
    <property type="entry name" value="Immunoglobulins"/>
    <property type="match status" value="7"/>
</dbReference>
<feature type="chain" id="PRO_5045592983" description="Fibronectin type-III domain-containing protein" evidence="5">
    <location>
        <begin position="25"/>
        <end position="1996"/>
    </location>
</feature>
<evidence type="ECO:0000259" key="6">
    <source>
        <dbReference type="PROSITE" id="PS50853"/>
    </source>
</evidence>
<sequence>MLAVAALVGALLPLTAVLAGPAAAAGPCGPPAVSVIACENTQTGTPGSDWQVSGAGDSTIQGFATAMSVNVGETVTFKVSTPARAYHLDILRMGYYQGNGARKIAANVLPSATLPQTQPSCLTQANTGLVDCGNWAVSASWTVPSTAVSGVYLAHLVRNDTGGSSLIPFVVRNDASHSDLLVQTSDQTWQAYNTYGGNSLYTCSTSCPPGNPAPYKGASMVSYNRPFHSAADDNGRSWLMYAEYPMIRFLEANGYDVAYTSGVDTGTTAGGALLRNHKTFLSVGHDEYWSGTQRTNVEAARDAGVNLAFFSGNEVFWKTRFQASIDGTSTANRTLVCYKETHYDGPVDPQDPPTWTGTWQDPRFSPPADGGNPQNSLTGQQFIVNSGTTDIKVPAQYAKLRFWRNTAVASLAPGQTRTLAPGVGTLGYEWDMDPDNGFRPAGAFRLSSTTSTTAEIFTDYGGTTQANQSATHNLTLYKAASGALVFGSGTVQWSWGLGDPGSTPDPVMQQATVNLFADMGAQPYALASGLTVATASTDTTAPTSAITTPSSGATLGDGGKLTISGTASDTGGVVAGVEVSTDNGKTWHPATGTTSWNYSWVAHGNPGTTIRSRAVDDSGNLETPSAGVPVTIGCTCSVWGVGASPGVADSGSATAREVGIKFRSEASGYITGIRFYKSTGNTGTHTGSLWSASGSRLATATFTNESASGWQQVSFASPVAINANATYVASYYAPKGHTAADENYLYPPPSPGPYAGGWVDSPPLHALRNINGTTNGMFVDSTTSAFPTSSDSATNYWVDVMFSQGTAAATPPAAPTSVTATAGNASALVSWAMPPDGGSPITGYTVTPYVGATAQTPTTVTGNPPATTVNVSGLTNGTAYTFKVSATNTVGTGPDSAASSAVTPVAVSCTPCTIWTPSTVPSTIDQGDTNSTELGTKFKSDVNGQITGIRFYKGSGNTGTHVGSLWTSTGTKLASATFTNETATGWQQVSFASPVTISAGTVYVASFFAPNGHYAADSFYFSTGVDNPPLHALQDGVSGGNGVYRYTTSSAFPNSTYQAEGYYVDVVFSTVTAAPTAPAAPTSVTATAGDKQATVSWTAPANGGSALTSYTVTPYAGTTAGTPTTVSGSPPATTTTVTGLTNGTAYTFKVSATNAIGTGPDSAASTAVTPTGPTAPAAPTSVTATAGDKQATVSWTAPANGGSAITSYTVTPYAGTTAGTPTTVSGSPPATTTTVTGLTNGTAYTFKVSATNAIGTGPDSAASTAVTPTGPTAPAAPTGVTATAGDKQATVSWTAPSNGGSAITSYTVTPYAGTTAQTPTTVSGSPPATTTTVTGLTNGTAYTFKVSATNAIGTGPDSAASTAVTPTGPTAPAAPTGVTATAGDKQATVSWTAPSNGGSAITSYTVTPYAGTTALTPTTVSGSPPATTTTVTGLTNGTAYTFKVSATNAIGTGPDSAASTAVTPTGPTAPAAPTGVTATAGDKQATVSWTAPSNGGSAITSYTVTPYAGTTALTPTTVSGSPPATTTTVTGLTNGTAYTFKVSATNAIGTGPDSAASTAVTPAASNGCTNCTIWPVTANPANPSIADSSSVELGVKFKSDVNGQVTGIRFYKGTGNTGVHTGTLWSATGTKLASATFTNESATGWQQVDFATPVAITAGTVYVASYFAPLGHYAGDTNAFATAGVDNPPLHALKDGTSGSNGTYTYSGSSTFPSSTYQSTNYWVDVVFSGSTTAPSAPTGVTAKAGDQQATVSWTAPSNGGSAITSYTVTPYVGTTAQTTTTVSGSPPATTATVTGLTNGTAYSFKVSATNAIGTGPDSTFSNTVTPTVVTGCTACTIWATTATPANPSIADGSGVELGVKFKSDVNGQITGIRFYKGTGNTGTHTGTLWTSTGTKLASATFTNETASGWQEVDFATPVAITAGTVYVASYFAPVGHYAGDNSTFATAGVDNPPLHALQDGVSGGNGTYAYGGSSTFPNNTFQASNYWVDVVFAGG</sequence>
<feature type="domain" description="Fibronectin type-III" evidence="6">
    <location>
        <begin position="1371"/>
        <end position="1468"/>
    </location>
</feature>
<comment type="caution">
    <text evidence="7">The sequence shown here is derived from an EMBL/GenBank/DDBJ whole genome shotgun (WGS) entry which is preliminary data.</text>
</comment>
<feature type="compositionally biased region" description="Low complexity" evidence="4">
    <location>
        <begin position="1163"/>
        <end position="1187"/>
    </location>
</feature>
<dbReference type="InterPro" id="IPR025141">
    <property type="entry name" value="DUF4082"/>
</dbReference>
<feature type="domain" description="Fibronectin type-III" evidence="6">
    <location>
        <begin position="1469"/>
        <end position="1564"/>
    </location>
</feature>
<evidence type="ECO:0000256" key="4">
    <source>
        <dbReference type="SAM" id="MobiDB-lite"/>
    </source>
</evidence>
<evidence type="ECO:0000313" key="8">
    <source>
        <dbReference type="Proteomes" id="UP001501468"/>
    </source>
</evidence>
<dbReference type="InterPro" id="IPR050964">
    <property type="entry name" value="Striated_Muscle_Regulatory"/>
</dbReference>
<evidence type="ECO:0000256" key="3">
    <source>
        <dbReference type="ARBA" id="ARBA00023326"/>
    </source>
</evidence>
<dbReference type="InterPro" id="IPR046540">
    <property type="entry name" value="DMFA2_C"/>
</dbReference>
<dbReference type="Pfam" id="PF13313">
    <property type="entry name" value="DUF4082"/>
    <property type="match status" value="4"/>
</dbReference>
<feature type="region of interest" description="Disordered" evidence="4">
    <location>
        <begin position="1259"/>
        <end position="1286"/>
    </location>
</feature>
<dbReference type="CDD" id="cd00063">
    <property type="entry name" value="FN3"/>
    <property type="match status" value="7"/>
</dbReference>
<dbReference type="SMART" id="SM00060">
    <property type="entry name" value="FN3"/>
    <property type="match status" value="7"/>
</dbReference>
<feature type="domain" description="Fibronectin type-III" evidence="6">
    <location>
        <begin position="1077"/>
        <end position="1174"/>
    </location>
</feature>
<feature type="domain" description="Fibronectin type-III" evidence="6">
    <location>
        <begin position="1734"/>
        <end position="1831"/>
    </location>
</feature>
<keyword evidence="8" id="KW-1185">Reference proteome</keyword>
<dbReference type="PANTHER" id="PTHR13817">
    <property type="entry name" value="TITIN"/>
    <property type="match status" value="1"/>
</dbReference>
<dbReference type="Proteomes" id="UP001501468">
    <property type="component" value="Unassembled WGS sequence"/>
</dbReference>